<dbReference type="Proteomes" id="UP000276133">
    <property type="component" value="Unassembled WGS sequence"/>
</dbReference>
<gene>
    <name evidence="2" type="ORF">BpHYR1_003081</name>
</gene>
<protein>
    <submittedName>
        <fullName evidence="2">Uncharacterized protein</fullName>
    </submittedName>
</protein>
<comment type="caution">
    <text evidence="2">The sequence shown here is derived from an EMBL/GenBank/DDBJ whole genome shotgun (WGS) entry which is preliminary data.</text>
</comment>
<accession>A0A3M7QM91</accession>
<dbReference type="EMBL" id="REGN01005660">
    <property type="protein sequence ID" value="RNA12557.1"/>
    <property type="molecule type" value="Genomic_DNA"/>
</dbReference>
<keyword evidence="3" id="KW-1185">Reference proteome</keyword>
<keyword evidence="1" id="KW-1133">Transmembrane helix</keyword>
<keyword evidence="1" id="KW-0812">Transmembrane</keyword>
<evidence type="ECO:0000313" key="3">
    <source>
        <dbReference type="Proteomes" id="UP000276133"/>
    </source>
</evidence>
<evidence type="ECO:0000313" key="2">
    <source>
        <dbReference type="EMBL" id="RNA12557.1"/>
    </source>
</evidence>
<reference evidence="2 3" key="1">
    <citation type="journal article" date="2018" name="Sci. Rep.">
        <title>Genomic signatures of local adaptation to the degree of environmental predictability in rotifers.</title>
        <authorList>
            <person name="Franch-Gras L."/>
            <person name="Hahn C."/>
            <person name="Garcia-Roger E.M."/>
            <person name="Carmona M.J."/>
            <person name="Serra M."/>
            <person name="Gomez A."/>
        </authorList>
    </citation>
    <scope>NUCLEOTIDE SEQUENCE [LARGE SCALE GENOMIC DNA]</scope>
    <source>
        <strain evidence="2">HYR1</strain>
    </source>
</reference>
<keyword evidence="1" id="KW-0472">Membrane</keyword>
<feature type="transmembrane region" description="Helical" evidence="1">
    <location>
        <begin position="40"/>
        <end position="64"/>
    </location>
</feature>
<proteinExistence type="predicted"/>
<sequence>MARRSRSISIRFISSSLVLMLGSTRARCSAMRPDLMSSMLAFSICFLNSGSVSKMFTISFRYLWYSRLRSGSFSSVSFTDLCTGW</sequence>
<dbReference type="AlphaFoldDB" id="A0A3M7QM91"/>
<name>A0A3M7QM91_BRAPC</name>
<organism evidence="2 3">
    <name type="scientific">Brachionus plicatilis</name>
    <name type="common">Marine rotifer</name>
    <name type="synonym">Brachionus muelleri</name>
    <dbReference type="NCBI Taxonomy" id="10195"/>
    <lineage>
        <taxon>Eukaryota</taxon>
        <taxon>Metazoa</taxon>
        <taxon>Spiralia</taxon>
        <taxon>Gnathifera</taxon>
        <taxon>Rotifera</taxon>
        <taxon>Eurotatoria</taxon>
        <taxon>Monogononta</taxon>
        <taxon>Pseudotrocha</taxon>
        <taxon>Ploima</taxon>
        <taxon>Brachionidae</taxon>
        <taxon>Brachionus</taxon>
    </lineage>
</organism>
<evidence type="ECO:0000256" key="1">
    <source>
        <dbReference type="SAM" id="Phobius"/>
    </source>
</evidence>